<dbReference type="Proteomes" id="UP000184600">
    <property type="component" value="Unassembled WGS sequence"/>
</dbReference>
<evidence type="ECO:0000313" key="4">
    <source>
        <dbReference type="Proteomes" id="UP000184600"/>
    </source>
</evidence>
<dbReference type="SMART" id="SM00833">
    <property type="entry name" value="CobW_C"/>
    <property type="match status" value="1"/>
</dbReference>
<dbReference type="AlphaFoldDB" id="A0A1M7YYI8"/>
<comment type="function">
    <text evidence="1">Zinc chaperone that directly transfers zinc cofactor to target proteins, thereby activating them. Zinc is transferred from the CXCC motif in the GTPase domain to the zinc binding site in target proteins in a process requiring GTP hydrolysis.</text>
</comment>
<dbReference type="InterPro" id="IPR027417">
    <property type="entry name" value="P-loop_NTPase"/>
</dbReference>
<dbReference type="CDD" id="cd03112">
    <property type="entry name" value="CobW-like"/>
    <property type="match status" value="1"/>
</dbReference>
<dbReference type="InterPro" id="IPR003495">
    <property type="entry name" value="CobW/HypB/UreG_nucleotide-bd"/>
</dbReference>
<evidence type="ECO:0000313" key="3">
    <source>
        <dbReference type="EMBL" id="SHO57739.1"/>
    </source>
</evidence>
<keyword evidence="4" id="KW-1185">Reference proteome</keyword>
<dbReference type="PANTHER" id="PTHR43603">
    <property type="entry name" value="COBW DOMAIN-CONTAINING PROTEIN DDB_G0274527"/>
    <property type="match status" value="1"/>
</dbReference>
<dbReference type="SUPFAM" id="SSF90002">
    <property type="entry name" value="Hypothetical protein YjiA, C-terminal domain"/>
    <property type="match status" value="1"/>
</dbReference>
<dbReference type="PANTHER" id="PTHR43603:SF1">
    <property type="entry name" value="ZINC-REGULATED GTPASE METALLOPROTEIN ACTIVATOR 1"/>
    <property type="match status" value="1"/>
</dbReference>
<gene>
    <name evidence="3" type="primary">yciC_1</name>
    <name evidence="3" type="ORF">VQ7734_03509</name>
</gene>
<reference evidence="4" key="1">
    <citation type="submission" date="2016-12" db="EMBL/GenBank/DDBJ databases">
        <authorList>
            <person name="Rodrigo-Torres L."/>
            <person name="Arahal R.D."/>
            <person name="Lucena T."/>
        </authorList>
    </citation>
    <scope>NUCLEOTIDE SEQUENCE [LARGE SCALE GENOMIC DNA]</scope>
</reference>
<dbReference type="Gene3D" id="3.40.50.300">
    <property type="entry name" value="P-loop containing nucleotide triphosphate hydrolases"/>
    <property type="match status" value="1"/>
</dbReference>
<dbReference type="SUPFAM" id="SSF52540">
    <property type="entry name" value="P-loop containing nucleoside triphosphate hydrolases"/>
    <property type="match status" value="1"/>
</dbReference>
<name>A0A1M7YYI8_9VIBR</name>
<feature type="domain" description="CobW C-terminal" evidence="2">
    <location>
        <begin position="283"/>
        <end position="403"/>
    </location>
</feature>
<dbReference type="InterPro" id="IPR051927">
    <property type="entry name" value="Zn_Chap_cDPG_Synth"/>
</dbReference>
<evidence type="ECO:0000259" key="2">
    <source>
        <dbReference type="SMART" id="SM00833"/>
    </source>
</evidence>
<sequence length="430" mass="48741">MSDDVFVRQKEDAYSVTPEFDFRIDYLGAGLIATIPVTLLHGFLGAGKTTVMRSILAQAQNAGCVPAVIVNDMSDLDVDGVLVRNSHEVDDNDRNFVIMSGDSISTPDGIAELDRALQALLDKAHPPWIFIETSGSSHPLPLIEYFKQQPSLSLTGVITLVDSTWLRDDYDLGRQLIPKWQENLQQQRRGVENLLAEQIMFSNRILLNKTDQLDAEAVQHIAQAIHPLNPYAPVISISWGNIELDQIRDIEDYNFFLVEQLIGELRDQVNAPLTLSGKPNQKIVAQVIEDDRPFHPTRLWQVCHQHLTQGVFRSKGFFWFPTRDELSLLWSQANGNVGLEVVGFWRASVIQDESQHFTPEQRQLLQDKIDQVDSRFGDRRCRLTVIGQNEEVETFVEALNRCFLTDEELAHWENGGSFSDPWPQNVAKVN</sequence>
<dbReference type="EMBL" id="FRFG01000047">
    <property type="protein sequence ID" value="SHO57739.1"/>
    <property type="molecule type" value="Genomic_DNA"/>
</dbReference>
<dbReference type="STRING" id="1117707.VQ7734_03509"/>
<dbReference type="InterPro" id="IPR011629">
    <property type="entry name" value="CobW-like_C"/>
</dbReference>
<protein>
    <submittedName>
        <fullName evidence="3">Putative metal chaperone YciC</fullName>
    </submittedName>
</protein>
<evidence type="ECO:0000256" key="1">
    <source>
        <dbReference type="ARBA" id="ARBA00045658"/>
    </source>
</evidence>
<dbReference type="Pfam" id="PF07683">
    <property type="entry name" value="CobW_C"/>
    <property type="match status" value="1"/>
</dbReference>
<proteinExistence type="predicted"/>
<dbReference type="Pfam" id="PF02492">
    <property type="entry name" value="cobW"/>
    <property type="match status" value="1"/>
</dbReference>
<organism evidence="3 4">
    <name type="scientific">Vibrio quintilis</name>
    <dbReference type="NCBI Taxonomy" id="1117707"/>
    <lineage>
        <taxon>Bacteria</taxon>
        <taxon>Pseudomonadati</taxon>
        <taxon>Pseudomonadota</taxon>
        <taxon>Gammaproteobacteria</taxon>
        <taxon>Vibrionales</taxon>
        <taxon>Vibrionaceae</taxon>
        <taxon>Vibrio</taxon>
    </lineage>
</organism>
<accession>A0A1M7YYI8</accession>